<accession>A0A0D2ZZK8</accession>
<sequence length="97" mass="10618">MRKPKSKKKVLVEDEETPPQYEVGDPSPPDLRLPLRLFARDRVTGSPPGVITSIPLRIYSLLFATSFATRRNLKPSVGPVSGNSSTSLLVNALCRVS</sequence>
<reference evidence="2" key="2">
    <citation type="submission" date="2015-06" db="UniProtKB">
        <authorList>
            <consortium name="EnsemblPlants"/>
        </authorList>
    </citation>
    <scope>IDENTIFICATION</scope>
</reference>
<reference evidence="2" key="1">
    <citation type="journal article" date="2014" name="Genome Biol.">
        <title>Transcriptome and methylome profiling reveals relics of genome dominance in the mesopolyploid Brassica oleracea.</title>
        <authorList>
            <person name="Parkin I.A."/>
            <person name="Koh C."/>
            <person name="Tang H."/>
            <person name="Robinson S.J."/>
            <person name="Kagale S."/>
            <person name="Clarke W.E."/>
            <person name="Town C.D."/>
            <person name="Nixon J."/>
            <person name="Krishnakumar V."/>
            <person name="Bidwell S.L."/>
            <person name="Denoeud F."/>
            <person name="Belcram H."/>
            <person name="Links M.G."/>
            <person name="Just J."/>
            <person name="Clarke C."/>
            <person name="Bender T."/>
            <person name="Huebert T."/>
            <person name="Mason A.S."/>
            <person name="Pires J.C."/>
            <person name="Barker G."/>
            <person name="Moore J."/>
            <person name="Walley P.G."/>
            <person name="Manoli S."/>
            <person name="Batley J."/>
            <person name="Edwards D."/>
            <person name="Nelson M.N."/>
            <person name="Wang X."/>
            <person name="Paterson A.H."/>
            <person name="King G."/>
            <person name="Bancroft I."/>
            <person name="Chalhoub B."/>
            <person name="Sharpe A.G."/>
        </authorList>
    </citation>
    <scope>NUCLEOTIDE SEQUENCE [LARGE SCALE GENOMIC DNA]</scope>
    <source>
        <strain evidence="2">cv. TO1000</strain>
    </source>
</reference>
<evidence type="ECO:0000313" key="2">
    <source>
        <dbReference type="EnsemblPlants" id="Bo13274s010.1"/>
    </source>
</evidence>
<organism evidence="2 3">
    <name type="scientific">Brassica oleracea var. oleracea</name>
    <dbReference type="NCBI Taxonomy" id="109376"/>
    <lineage>
        <taxon>Eukaryota</taxon>
        <taxon>Viridiplantae</taxon>
        <taxon>Streptophyta</taxon>
        <taxon>Embryophyta</taxon>
        <taxon>Tracheophyta</taxon>
        <taxon>Spermatophyta</taxon>
        <taxon>Magnoliopsida</taxon>
        <taxon>eudicotyledons</taxon>
        <taxon>Gunneridae</taxon>
        <taxon>Pentapetalae</taxon>
        <taxon>rosids</taxon>
        <taxon>malvids</taxon>
        <taxon>Brassicales</taxon>
        <taxon>Brassicaceae</taxon>
        <taxon>Brassiceae</taxon>
        <taxon>Brassica</taxon>
    </lineage>
</organism>
<evidence type="ECO:0000256" key="1">
    <source>
        <dbReference type="SAM" id="MobiDB-lite"/>
    </source>
</evidence>
<dbReference type="OMA" id="MSFETHR"/>
<protein>
    <submittedName>
        <fullName evidence="2">Uncharacterized protein</fullName>
    </submittedName>
</protein>
<dbReference type="Gramene" id="Bo13274s010.1">
    <property type="protein sequence ID" value="Bo13274s010.1"/>
    <property type="gene ID" value="Bo13274s010"/>
</dbReference>
<dbReference type="EnsemblPlants" id="Bo13274s010.1">
    <property type="protein sequence ID" value="Bo13274s010.1"/>
    <property type="gene ID" value="Bo13274s010"/>
</dbReference>
<dbReference type="Proteomes" id="UP000032141">
    <property type="component" value="Unassembled WGS sequence"/>
</dbReference>
<feature type="region of interest" description="Disordered" evidence="1">
    <location>
        <begin position="1"/>
        <end position="28"/>
    </location>
</feature>
<dbReference type="AlphaFoldDB" id="A0A0D2ZZK8"/>
<keyword evidence="3" id="KW-1185">Reference proteome</keyword>
<name>A0A0D2ZZK8_BRAOL</name>
<dbReference type="HOGENOM" id="CLU_2349697_0_0_1"/>
<proteinExistence type="predicted"/>
<evidence type="ECO:0000313" key="3">
    <source>
        <dbReference type="Proteomes" id="UP000032141"/>
    </source>
</evidence>